<sequence length="357" mass="38585">MANQVFANGLEISCKAAEGKSVGCFPDVCFTPPQTPATPPGVPIPYPNTGLASDTSNGSRTVKISKKEVMLKDRSYFKTSYGDEAGCAPKKGVITSKIKGKVYFTAWSMNVKFEGQNVDRMSDLTTHNHGSQGNTVPWPYLDEVALAADDHPCVQSGHSKKVNDNCKKPITDDCSEACCKARRCVLVPYSPNSCSGCGGKTPHHPIPVGELSEQRKKGESRGQPRYAKYSEGAAPCICVEGAHHDSRNTVTTELDEHGRAGAKFAQLRNARIPKKLKLGDEYDFSIALDCGAQAISAIMGCDGCDEACTRAQLEKGHEQLGVKPTDKAFKSKQKAKVRRFKKPQLSVLPVATPRPPQ</sequence>
<dbReference type="AlphaFoldDB" id="A0A423IKL0"/>
<comment type="caution">
    <text evidence="3">The sequence shown here is derived from an EMBL/GenBank/DDBJ whole genome shotgun (WGS) entry which is preliminary data.</text>
</comment>
<organism evidence="3 4">
    <name type="scientific">Pseudomonas lini</name>
    <dbReference type="NCBI Taxonomy" id="163011"/>
    <lineage>
        <taxon>Bacteria</taxon>
        <taxon>Pseudomonadati</taxon>
        <taxon>Pseudomonadota</taxon>
        <taxon>Gammaproteobacteria</taxon>
        <taxon>Pseudomonadales</taxon>
        <taxon>Pseudomonadaceae</taxon>
        <taxon>Pseudomonas</taxon>
    </lineage>
</organism>
<dbReference type="Pfam" id="PF13665">
    <property type="entry name" value="Tox-PAAR-like"/>
    <property type="match status" value="1"/>
</dbReference>
<dbReference type="Proteomes" id="UP000284168">
    <property type="component" value="Unassembled WGS sequence"/>
</dbReference>
<dbReference type="InterPro" id="IPR028917">
    <property type="entry name" value="Tox-GHH2_domain"/>
</dbReference>
<dbReference type="EMBL" id="MOBN01000027">
    <property type="protein sequence ID" value="RON25982.1"/>
    <property type="molecule type" value="Genomic_DNA"/>
</dbReference>
<evidence type="ECO:0000313" key="3">
    <source>
        <dbReference type="EMBL" id="RON25982.1"/>
    </source>
</evidence>
<dbReference type="Pfam" id="PF15635">
    <property type="entry name" value="Tox-GHH2"/>
    <property type="match status" value="1"/>
</dbReference>
<evidence type="ECO:0000313" key="4">
    <source>
        <dbReference type="Proteomes" id="UP000284168"/>
    </source>
</evidence>
<evidence type="ECO:0000256" key="1">
    <source>
        <dbReference type="SAM" id="MobiDB-lite"/>
    </source>
</evidence>
<reference evidence="3 4" key="1">
    <citation type="submission" date="2016-10" db="EMBL/GenBank/DDBJ databases">
        <title>Comparative genome analysis of multiple Pseudomonas spp. focuses on biocontrol and plant growth promoting traits.</title>
        <authorList>
            <person name="Tao X.-Y."/>
            <person name="Taylor C.G."/>
        </authorList>
    </citation>
    <scope>NUCLEOTIDE SEQUENCE [LARGE SCALE GENOMIC DNA]</scope>
    <source>
        <strain evidence="3 4">48C10</strain>
    </source>
</reference>
<feature type="domain" description="Tox-GHH2" evidence="2">
    <location>
        <begin position="200"/>
        <end position="317"/>
    </location>
</feature>
<dbReference type="CDD" id="cd14740">
    <property type="entry name" value="PAAR_4"/>
    <property type="match status" value="1"/>
</dbReference>
<name>A0A423IKL0_9PSED</name>
<feature type="region of interest" description="Disordered" evidence="1">
    <location>
        <begin position="205"/>
        <end position="226"/>
    </location>
</feature>
<accession>A0A423IKL0</accession>
<feature type="compositionally biased region" description="Basic and acidic residues" evidence="1">
    <location>
        <begin position="212"/>
        <end position="222"/>
    </location>
</feature>
<dbReference type="RefSeq" id="WP_123721325.1">
    <property type="nucleotide sequence ID" value="NZ_MOBN01000027.1"/>
</dbReference>
<evidence type="ECO:0000259" key="2">
    <source>
        <dbReference type="Pfam" id="PF15635"/>
    </source>
</evidence>
<gene>
    <name evidence="3" type="ORF">BK663_17035</name>
</gene>
<protein>
    <recommendedName>
        <fullName evidence="2">Tox-GHH2 domain-containing protein</fullName>
    </recommendedName>
</protein>
<proteinExistence type="predicted"/>